<dbReference type="EMBL" id="FOTG01000004">
    <property type="protein sequence ID" value="SFL20539.1"/>
    <property type="molecule type" value="Genomic_DNA"/>
</dbReference>
<comment type="caution">
    <text evidence="1">The sequence shown here is derived from an EMBL/GenBank/DDBJ whole genome shotgun (WGS) entry which is preliminary data.</text>
</comment>
<keyword evidence="4" id="KW-1185">Reference proteome</keyword>
<evidence type="ECO:0000313" key="4">
    <source>
        <dbReference type="Proteomes" id="UP000182793"/>
    </source>
</evidence>
<reference evidence="1 3" key="1">
    <citation type="journal article" date="2014" name="Genome Announc.">
        <title>Draft Genome Sequences of Streptococcus bovis Strains ATCC 33317 and JB1.</title>
        <authorList>
            <person name="Benahmed F.H."/>
            <person name="Gopinath G.R."/>
            <person name="Harbottle H."/>
            <person name="Cotta M.A."/>
            <person name="Luo Y."/>
            <person name="Henderson C."/>
            <person name="Teri P."/>
            <person name="Soppet D."/>
            <person name="Rasmussen M."/>
            <person name="Whitehead T.R."/>
            <person name="Davidson M."/>
        </authorList>
    </citation>
    <scope>NUCLEOTIDE SEQUENCE [LARGE SCALE GENOMIC DNA]</scope>
    <source>
        <strain evidence="1 3">JB1</strain>
    </source>
</reference>
<reference evidence="2 4" key="2">
    <citation type="submission" date="2016-10" db="EMBL/GenBank/DDBJ databases">
        <authorList>
            <person name="Varghese N."/>
            <person name="Submissions S."/>
        </authorList>
    </citation>
    <scope>NUCLEOTIDE SEQUENCE [LARGE SCALE GENOMIC DNA]</scope>
    <source>
        <strain evidence="2 4">JB1</strain>
    </source>
</reference>
<organism evidence="1 3">
    <name type="scientific">Streptococcus equinus JB1</name>
    <dbReference type="NCBI Taxonomy" id="1294274"/>
    <lineage>
        <taxon>Bacteria</taxon>
        <taxon>Bacillati</taxon>
        <taxon>Bacillota</taxon>
        <taxon>Bacilli</taxon>
        <taxon>Lactobacillales</taxon>
        <taxon>Streptococcaceae</taxon>
        <taxon>Streptococcus</taxon>
    </lineage>
</organism>
<dbReference type="EMBL" id="AUZH01000033">
    <property type="protein sequence ID" value="KFN86547.1"/>
    <property type="molecule type" value="Genomic_DNA"/>
</dbReference>
<name>A0A091BS16_STREI</name>
<dbReference type="Proteomes" id="UP000182793">
    <property type="component" value="Unassembled WGS sequence"/>
</dbReference>
<proteinExistence type="predicted"/>
<dbReference type="AlphaFoldDB" id="A0A091BS16"/>
<evidence type="ECO:0000313" key="3">
    <source>
        <dbReference type="Proteomes" id="UP000029382"/>
    </source>
</evidence>
<dbReference type="RefSeq" id="WP_039697383.1">
    <property type="nucleotide sequence ID" value="NZ_AUZH01000033.1"/>
</dbReference>
<gene>
    <name evidence="1" type="ORF">H702_09205</name>
    <name evidence="2" type="ORF">SAMN02910290_00870</name>
</gene>
<protein>
    <submittedName>
        <fullName evidence="1">Uncharacterized protein</fullName>
    </submittedName>
</protein>
<sequence length="69" mass="8186">MELSEAFAYIDTLPLKDDYADFSVWSDTELLHVRMSTELSNVEEADRFMAELKKRGLTEQYQNMRKLKH</sequence>
<dbReference type="Proteomes" id="UP000029382">
    <property type="component" value="Unassembled WGS sequence"/>
</dbReference>
<evidence type="ECO:0000313" key="1">
    <source>
        <dbReference type="EMBL" id="KFN86547.1"/>
    </source>
</evidence>
<evidence type="ECO:0000313" key="2">
    <source>
        <dbReference type="EMBL" id="SFL20539.1"/>
    </source>
</evidence>
<accession>A0A091BS16</accession>